<dbReference type="AlphaFoldDB" id="A0A2H1VZ59"/>
<name>A0A2H1VZ59_SPOFR</name>
<reference evidence="1" key="1">
    <citation type="submission" date="2016-07" db="EMBL/GenBank/DDBJ databases">
        <authorList>
            <person name="Bretaudeau A."/>
        </authorList>
    </citation>
    <scope>NUCLEOTIDE SEQUENCE</scope>
    <source>
        <strain evidence="1">Rice</strain>
        <tissue evidence="1">Whole body</tissue>
    </source>
</reference>
<organism evidence="1">
    <name type="scientific">Spodoptera frugiperda</name>
    <name type="common">Fall armyworm</name>
    <dbReference type="NCBI Taxonomy" id="7108"/>
    <lineage>
        <taxon>Eukaryota</taxon>
        <taxon>Metazoa</taxon>
        <taxon>Ecdysozoa</taxon>
        <taxon>Arthropoda</taxon>
        <taxon>Hexapoda</taxon>
        <taxon>Insecta</taxon>
        <taxon>Pterygota</taxon>
        <taxon>Neoptera</taxon>
        <taxon>Endopterygota</taxon>
        <taxon>Lepidoptera</taxon>
        <taxon>Glossata</taxon>
        <taxon>Ditrysia</taxon>
        <taxon>Noctuoidea</taxon>
        <taxon>Noctuidae</taxon>
        <taxon>Amphipyrinae</taxon>
        <taxon>Spodoptera</taxon>
    </lineage>
</organism>
<protein>
    <submittedName>
        <fullName evidence="1">SFRICE_025013</fullName>
    </submittedName>
</protein>
<sequence length="226" mass="25435">MVSDDAAYDGARLPISNLFTRALKKPRLYPSRNRLRPASYASPATDFSLSCIETHTTASTDPHRTDRIISNAYMRCVLMTSYGMRSLHRYDVETFNDYSNYSFFMGQARYNLPYCCNSCKPGSTVDITMKTEARRVSGFSCIIYACTIQTYKFTYTSQSDWKQQYVDHTRSSTVLETNSRHDALQPATASTMVPAESQGVGILGADQDLEYAEQVLRALIPTGLQL</sequence>
<accession>A0A2H1VZ59</accession>
<proteinExistence type="predicted"/>
<evidence type="ECO:0000313" key="1">
    <source>
        <dbReference type="EMBL" id="SOQ46108.1"/>
    </source>
</evidence>
<gene>
    <name evidence="1" type="ORF">SFRICE_025013</name>
</gene>
<dbReference type="EMBL" id="ODYU01005353">
    <property type="protein sequence ID" value="SOQ46108.1"/>
    <property type="molecule type" value="Genomic_DNA"/>
</dbReference>